<name>A0AAU8DS48_9ACTN</name>
<dbReference type="PANTHER" id="PTHR30290">
    <property type="entry name" value="PERIPLASMIC BINDING COMPONENT OF ABC TRANSPORTER"/>
    <property type="match status" value="1"/>
</dbReference>
<evidence type="ECO:0000256" key="4">
    <source>
        <dbReference type="ARBA" id="ARBA00022729"/>
    </source>
</evidence>
<evidence type="ECO:0000256" key="2">
    <source>
        <dbReference type="ARBA" id="ARBA00005695"/>
    </source>
</evidence>
<keyword evidence="4 5" id="KW-0732">Signal</keyword>
<evidence type="ECO:0000256" key="1">
    <source>
        <dbReference type="ARBA" id="ARBA00004196"/>
    </source>
</evidence>
<keyword evidence="3" id="KW-0813">Transport</keyword>
<dbReference type="Pfam" id="PF00496">
    <property type="entry name" value="SBP_bac_5"/>
    <property type="match status" value="1"/>
</dbReference>
<dbReference type="CDD" id="cd08512">
    <property type="entry name" value="PBP2_NikA_DppA_OppA_like_7"/>
    <property type="match status" value="1"/>
</dbReference>
<evidence type="ECO:0000256" key="5">
    <source>
        <dbReference type="SAM" id="SignalP"/>
    </source>
</evidence>
<evidence type="ECO:0000313" key="7">
    <source>
        <dbReference type="EMBL" id="XCG64659.1"/>
    </source>
</evidence>
<feature type="signal peptide" evidence="5">
    <location>
        <begin position="1"/>
        <end position="20"/>
    </location>
</feature>
<evidence type="ECO:0000256" key="3">
    <source>
        <dbReference type="ARBA" id="ARBA00022448"/>
    </source>
</evidence>
<dbReference type="Gene3D" id="3.40.190.10">
    <property type="entry name" value="Periplasmic binding protein-like II"/>
    <property type="match status" value="1"/>
</dbReference>
<evidence type="ECO:0000259" key="6">
    <source>
        <dbReference type="Pfam" id="PF00496"/>
    </source>
</evidence>
<reference evidence="7" key="1">
    <citation type="submission" date="2024-05" db="EMBL/GenBank/DDBJ databases">
        <authorList>
            <person name="Cai S.Y."/>
            <person name="Jin L.M."/>
            <person name="Li H.R."/>
        </authorList>
    </citation>
    <scope>NUCLEOTIDE SEQUENCE</scope>
    <source>
        <strain evidence="7">A5-74</strain>
    </source>
</reference>
<organism evidence="7">
    <name type="scientific">Nakamurella sp. A5-74</name>
    <dbReference type="NCBI Taxonomy" id="3158264"/>
    <lineage>
        <taxon>Bacteria</taxon>
        <taxon>Bacillati</taxon>
        <taxon>Actinomycetota</taxon>
        <taxon>Actinomycetes</taxon>
        <taxon>Nakamurellales</taxon>
        <taxon>Nakamurellaceae</taxon>
        <taxon>Nakamurella</taxon>
    </lineage>
</organism>
<comment type="similarity">
    <text evidence="2">Belongs to the bacterial solute-binding protein 5 family.</text>
</comment>
<proteinExistence type="inferred from homology"/>
<dbReference type="InterPro" id="IPR000914">
    <property type="entry name" value="SBP_5_dom"/>
</dbReference>
<dbReference type="Gene3D" id="3.90.76.10">
    <property type="entry name" value="Dipeptide-binding Protein, Domain 1"/>
    <property type="match status" value="1"/>
</dbReference>
<dbReference type="RefSeq" id="WP_353650272.1">
    <property type="nucleotide sequence ID" value="NZ_CP159218.1"/>
</dbReference>
<dbReference type="GO" id="GO:0043190">
    <property type="term" value="C:ATP-binding cassette (ABC) transporter complex"/>
    <property type="evidence" value="ECO:0007669"/>
    <property type="project" value="InterPro"/>
</dbReference>
<dbReference type="GO" id="GO:0030313">
    <property type="term" value="C:cell envelope"/>
    <property type="evidence" value="ECO:0007669"/>
    <property type="project" value="UniProtKB-SubCell"/>
</dbReference>
<dbReference type="Gene3D" id="3.10.105.10">
    <property type="entry name" value="Dipeptide-binding Protein, Domain 3"/>
    <property type="match status" value="1"/>
</dbReference>
<dbReference type="GO" id="GO:0015833">
    <property type="term" value="P:peptide transport"/>
    <property type="evidence" value="ECO:0007669"/>
    <property type="project" value="TreeGrafter"/>
</dbReference>
<feature type="domain" description="Solute-binding protein family 5" evidence="6">
    <location>
        <begin position="83"/>
        <end position="438"/>
    </location>
</feature>
<dbReference type="EMBL" id="CP159218">
    <property type="protein sequence ID" value="XCG64659.1"/>
    <property type="molecule type" value="Genomic_DNA"/>
</dbReference>
<accession>A0AAU8DS48</accession>
<protein>
    <submittedName>
        <fullName evidence="7">ABC transporter substrate-binding protein</fullName>
    </submittedName>
</protein>
<dbReference type="AlphaFoldDB" id="A0AAU8DS48"/>
<dbReference type="InterPro" id="IPR039424">
    <property type="entry name" value="SBP_5"/>
</dbReference>
<dbReference type="PANTHER" id="PTHR30290:SF10">
    <property type="entry name" value="PERIPLASMIC OLIGOPEPTIDE-BINDING PROTEIN-RELATED"/>
    <property type="match status" value="1"/>
</dbReference>
<sequence length="525" mass="54606">MKRVRSLVAVSIAAALLVSACGSDSADSGTSGGASDDAKTLVVNDAFDLKTSDPARAFELTGSVVDHAVYETALNYDGADVKKIVPGIASYKLSADNKVLTLTLEGTHTFSDGTPVTADDIVFSYQRVQGIAGNPSFLLDGVTAAKVDDKTVTLTSKTANPQLPFILPNPSLGIVNSKAVKANGGTMDAKDAAENYLNTTSAGSGPYMIDTYDVQSQVIFKTNPNYPGTKPAYGRVVMSNVPGATQKVNIQAGTAQVAFSLSPDDIASLDTSKTKVIASASTTTIFMWFNMDAAFGKTAADAKFVQAMRHAINYADLLKLAGTGSAQPGGLVPLSFLGALDKDDNNAYDVDKAKSLLAESKYKGEEISILYSSDVAVGGVKIGDVAQAIEQQAAAIGVKLKLNPQPSSTSLDSFRSGKTQAGVAYWGADYPDPADYLVFAPGQSLGKRAAWAESMAPDSTKLATAAAEASGDDARAAAYVALQKQLNVEGPFIPLFQPADNTVVSSSLSNVVVNPIWGLDFASIS</sequence>
<gene>
    <name evidence="7" type="ORF">ABLG96_04850</name>
</gene>
<dbReference type="GO" id="GO:0042597">
    <property type="term" value="C:periplasmic space"/>
    <property type="evidence" value="ECO:0007669"/>
    <property type="project" value="UniProtKB-ARBA"/>
</dbReference>
<dbReference type="GO" id="GO:1904680">
    <property type="term" value="F:peptide transmembrane transporter activity"/>
    <property type="evidence" value="ECO:0007669"/>
    <property type="project" value="TreeGrafter"/>
</dbReference>
<comment type="subcellular location">
    <subcellularLocation>
        <location evidence="1">Cell envelope</location>
    </subcellularLocation>
</comment>
<feature type="chain" id="PRO_5043571698" evidence="5">
    <location>
        <begin position="21"/>
        <end position="525"/>
    </location>
</feature>
<dbReference type="PIRSF" id="PIRSF002741">
    <property type="entry name" value="MppA"/>
    <property type="match status" value="1"/>
</dbReference>
<dbReference type="SUPFAM" id="SSF53850">
    <property type="entry name" value="Periplasmic binding protein-like II"/>
    <property type="match status" value="1"/>
</dbReference>
<dbReference type="InterPro" id="IPR030678">
    <property type="entry name" value="Peptide/Ni-bd"/>
</dbReference>
<dbReference type="PROSITE" id="PS51257">
    <property type="entry name" value="PROKAR_LIPOPROTEIN"/>
    <property type="match status" value="1"/>
</dbReference>